<dbReference type="Pfam" id="PF03188">
    <property type="entry name" value="Cytochrom_B561"/>
    <property type="match status" value="1"/>
</dbReference>
<keyword evidence="10 13" id="KW-0472">Membrane</keyword>
<dbReference type="eggNOG" id="KOG1619">
    <property type="taxonomic scope" value="Eukaryota"/>
</dbReference>
<dbReference type="Proteomes" id="UP000030645">
    <property type="component" value="Unassembled WGS sequence"/>
</dbReference>
<accession>W9RRJ4</accession>
<dbReference type="PANTHER" id="PTHR10106">
    <property type="entry name" value="CYTOCHROME B561-RELATED"/>
    <property type="match status" value="1"/>
</dbReference>
<dbReference type="KEGG" id="mnt:21402240"/>
<evidence type="ECO:0000256" key="12">
    <source>
        <dbReference type="ARBA" id="ARBA00051575"/>
    </source>
</evidence>
<evidence type="ECO:0000259" key="14">
    <source>
        <dbReference type="PROSITE" id="PS50939"/>
    </source>
</evidence>
<dbReference type="FunFam" id="1.20.120.1770:FF:000001">
    <property type="entry name" value="Cytochrome b reductase 1"/>
    <property type="match status" value="1"/>
</dbReference>
<organism evidence="15 16">
    <name type="scientific">Morus notabilis</name>
    <dbReference type="NCBI Taxonomy" id="981085"/>
    <lineage>
        <taxon>Eukaryota</taxon>
        <taxon>Viridiplantae</taxon>
        <taxon>Streptophyta</taxon>
        <taxon>Embryophyta</taxon>
        <taxon>Tracheophyta</taxon>
        <taxon>Spermatophyta</taxon>
        <taxon>Magnoliopsida</taxon>
        <taxon>eudicotyledons</taxon>
        <taxon>Gunneridae</taxon>
        <taxon>Pentapetalae</taxon>
        <taxon>rosids</taxon>
        <taxon>fabids</taxon>
        <taxon>Rosales</taxon>
        <taxon>Moraceae</taxon>
        <taxon>Moreae</taxon>
        <taxon>Morus</taxon>
    </lineage>
</organism>
<keyword evidence="16" id="KW-1185">Reference proteome</keyword>
<evidence type="ECO:0000256" key="10">
    <source>
        <dbReference type="ARBA" id="ARBA00023136"/>
    </source>
</evidence>
<comment type="catalytic activity">
    <reaction evidence="12">
        <text>Fe(3+)(out) + L-ascorbate(in) = monodehydro-L-ascorbate radical(in) + Fe(2+)(out) + H(+)</text>
        <dbReference type="Rhea" id="RHEA:30403"/>
        <dbReference type="ChEBI" id="CHEBI:15378"/>
        <dbReference type="ChEBI" id="CHEBI:29033"/>
        <dbReference type="ChEBI" id="CHEBI:29034"/>
        <dbReference type="ChEBI" id="CHEBI:38290"/>
        <dbReference type="ChEBI" id="CHEBI:59513"/>
        <dbReference type="EC" id="7.2.1.3"/>
    </reaction>
</comment>
<evidence type="ECO:0000256" key="3">
    <source>
        <dbReference type="ARBA" id="ARBA00022448"/>
    </source>
</evidence>
<keyword evidence="7" id="KW-0249">Electron transport</keyword>
<keyword evidence="8 13" id="KW-1133">Transmembrane helix</keyword>
<evidence type="ECO:0000256" key="6">
    <source>
        <dbReference type="ARBA" id="ARBA00022723"/>
    </source>
</evidence>
<feature type="transmembrane region" description="Helical" evidence="13">
    <location>
        <begin position="127"/>
        <end position="147"/>
    </location>
</feature>
<proteinExistence type="predicted"/>
<dbReference type="GO" id="GO:0016020">
    <property type="term" value="C:membrane"/>
    <property type="evidence" value="ECO:0007669"/>
    <property type="project" value="UniProtKB-SubCell"/>
</dbReference>
<keyword evidence="6" id="KW-0479">Metal-binding</keyword>
<feature type="transmembrane region" description="Helical" evidence="13">
    <location>
        <begin position="12"/>
        <end position="34"/>
    </location>
</feature>
<evidence type="ECO:0000256" key="9">
    <source>
        <dbReference type="ARBA" id="ARBA00023004"/>
    </source>
</evidence>
<evidence type="ECO:0000256" key="2">
    <source>
        <dbReference type="ARBA" id="ARBA00004141"/>
    </source>
</evidence>
<keyword evidence="3" id="KW-0813">Transport</keyword>
<feature type="transmembrane region" description="Helical" evidence="13">
    <location>
        <begin position="86"/>
        <end position="107"/>
    </location>
</feature>
<keyword evidence="9" id="KW-0408">Iron</keyword>
<dbReference type="PANTHER" id="PTHR10106:SF43">
    <property type="entry name" value="CYTOCHROME B561 FAMILY PROTEIN, EXPRESSED"/>
    <property type="match status" value="1"/>
</dbReference>
<feature type="transmembrane region" description="Helical" evidence="13">
    <location>
        <begin position="54"/>
        <end position="74"/>
    </location>
</feature>
<protein>
    <recommendedName>
        <fullName evidence="11">ascorbate ferrireductase (transmembrane)</fullName>
        <ecNumber evidence="11">7.2.1.3</ecNumber>
    </recommendedName>
</protein>
<feature type="transmembrane region" description="Helical" evidence="13">
    <location>
        <begin position="199"/>
        <end position="221"/>
    </location>
</feature>
<dbReference type="InterPro" id="IPR006593">
    <property type="entry name" value="Cyt_b561/ferric_Rdtase_TM"/>
</dbReference>
<keyword evidence="5 13" id="KW-0812">Transmembrane</keyword>
<dbReference type="OrthoDB" id="907479at2759"/>
<gene>
    <name evidence="15" type="ORF">L484_019294</name>
</gene>
<dbReference type="GO" id="GO:0140571">
    <property type="term" value="F:transmembrane ascorbate ferrireductase activity"/>
    <property type="evidence" value="ECO:0007669"/>
    <property type="project" value="UniProtKB-EC"/>
</dbReference>
<evidence type="ECO:0000256" key="5">
    <source>
        <dbReference type="ARBA" id="ARBA00022692"/>
    </source>
</evidence>
<dbReference type="EMBL" id="KE345516">
    <property type="protein sequence ID" value="EXC05046.1"/>
    <property type="molecule type" value="Genomic_DNA"/>
</dbReference>
<evidence type="ECO:0000256" key="1">
    <source>
        <dbReference type="ARBA" id="ARBA00001970"/>
    </source>
</evidence>
<evidence type="ECO:0000256" key="11">
    <source>
        <dbReference type="ARBA" id="ARBA00024225"/>
    </source>
</evidence>
<comment type="subcellular location">
    <subcellularLocation>
        <location evidence="2">Membrane</location>
        <topology evidence="2">Multi-pass membrane protein</topology>
    </subcellularLocation>
</comment>
<comment type="cofactor">
    <cofactor evidence="1">
        <name>heme b</name>
        <dbReference type="ChEBI" id="CHEBI:60344"/>
    </cofactor>
</comment>
<name>W9RRJ4_9ROSA</name>
<keyword evidence="4" id="KW-0349">Heme</keyword>
<reference evidence="16" key="1">
    <citation type="submission" date="2013-01" db="EMBL/GenBank/DDBJ databases">
        <title>Draft Genome Sequence of a Mulberry Tree, Morus notabilis C.K. Schneid.</title>
        <authorList>
            <person name="He N."/>
            <person name="Zhao S."/>
        </authorList>
    </citation>
    <scope>NUCLEOTIDE SEQUENCE</scope>
</reference>
<feature type="transmembrane region" description="Helical" evidence="13">
    <location>
        <begin position="159"/>
        <end position="179"/>
    </location>
</feature>
<evidence type="ECO:0000256" key="8">
    <source>
        <dbReference type="ARBA" id="ARBA00022989"/>
    </source>
</evidence>
<evidence type="ECO:0000313" key="15">
    <source>
        <dbReference type="EMBL" id="EXC05046.1"/>
    </source>
</evidence>
<dbReference type="Gene3D" id="1.20.120.1770">
    <property type="match status" value="1"/>
</dbReference>
<evidence type="ECO:0000256" key="4">
    <source>
        <dbReference type="ARBA" id="ARBA00022617"/>
    </source>
</evidence>
<dbReference type="AlphaFoldDB" id="W9RRJ4"/>
<dbReference type="GO" id="GO:0046872">
    <property type="term" value="F:metal ion binding"/>
    <property type="evidence" value="ECO:0007669"/>
    <property type="project" value="UniProtKB-KW"/>
</dbReference>
<evidence type="ECO:0000256" key="7">
    <source>
        <dbReference type="ARBA" id="ARBA00022982"/>
    </source>
</evidence>
<dbReference type="EC" id="7.2.1.3" evidence="11"/>
<evidence type="ECO:0000313" key="16">
    <source>
        <dbReference type="Proteomes" id="UP000030645"/>
    </source>
</evidence>
<sequence length="227" mass="24901">MAPSGRSYQISATPAAILAHLIAIAVTTLVLVWLLHFQDGFAFKSLNKLKIFNLHPFLMIVGLIIMGGEAMMAYKTVPGTRRAQKGVHVILHQLALLAGVLGTYVIFKFKHEDGTTKDFVTLHTWLGIITISAYGLQFLLSFFTFLFPEAAAPRKATILPWHVFFGMAIFLLAIGTAETGLVQKSIALKLNLKISQEGLIVNFIGLLISLFGVSVGLSVILPRRGYY</sequence>
<evidence type="ECO:0000256" key="13">
    <source>
        <dbReference type="SAM" id="Phobius"/>
    </source>
</evidence>
<feature type="domain" description="Cytochrome b561" evidence="14">
    <location>
        <begin position="18"/>
        <end position="220"/>
    </location>
</feature>
<dbReference type="PROSITE" id="PS50939">
    <property type="entry name" value="CYTOCHROME_B561"/>
    <property type="match status" value="1"/>
</dbReference>
<dbReference type="InterPro" id="IPR043205">
    <property type="entry name" value="CYB561/CYBRD1-like"/>
</dbReference>
<dbReference type="SMART" id="SM00665">
    <property type="entry name" value="B561"/>
    <property type="match status" value="1"/>
</dbReference>